<reference evidence="2 3" key="1">
    <citation type="journal article" date="2015" name="BMC Genomics">
        <title>Genome mining reveals unlocked bioactive potential of marine Gram-negative bacteria.</title>
        <authorList>
            <person name="Machado H."/>
            <person name="Sonnenschein E.C."/>
            <person name="Melchiorsen J."/>
            <person name="Gram L."/>
        </authorList>
    </citation>
    <scope>NUCLEOTIDE SEQUENCE [LARGE SCALE GENOMIC DNA]</scope>
    <source>
        <strain evidence="2 3">S3137</strain>
    </source>
</reference>
<keyword evidence="1" id="KW-0812">Transmembrane</keyword>
<proteinExistence type="predicted"/>
<keyword evidence="3" id="KW-1185">Reference proteome</keyword>
<dbReference type="eggNOG" id="ENOG50331R1">
    <property type="taxonomic scope" value="Bacteria"/>
</dbReference>
<organism evidence="2 3">
    <name type="scientific">Pseudoalteromonas ruthenica</name>
    <dbReference type="NCBI Taxonomy" id="151081"/>
    <lineage>
        <taxon>Bacteria</taxon>
        <taxon>Pseudomonadati</taxon>
        <taxon>Pseudomonadota</taxon>
        <taxon>Gammaproteobacteria</taxon>
        <taxon>Alteromonadales</taxon>
        <taxon>Pseudoalteromonadaceae</taxon>
        <taxon>Pseudoalteromonas</taxon>
    </lineage>
</organism>
<gene>
    <name evidence="2" type="ORF">TW72_03600</name>
</gene>
<evidence type="ECO:0000313" key="2">
    <source>
        <dbReference type="EMBL" id="KJZ01375.1"/>
    </source>
</evidence>
<feature type="transmembrane region" description="Helical" evidence="1">
    <location>
        <begin position="55"/>
        <end position="74"/>
    </location>
</feature>
<protein>
    <submittedName>
        <fullName evidence="2">Uncharacterized protein</fullName>
    </submittedName>
</protein>
<feature type="transmembrane region" description="Helical" evidence="1">
    <location>
        <begin position="6"/>
        <end position="34"/>
    </location>
</feature>
<dbReference type="PATRIC" id="fig|151081.8.peg.931"/>
<dbReference type="AlphaFoldDB" id="A0A0F4PU84"/>
<dbReference type="RefSeq" id="WP_045978685.1">
    <property type="nucleotide sequence ID" value="NZ_JXXY01000004.1"/>
</dbReference>
<name>A0A0F4PU84_9GAMM</name>
<feature type="transmembrane region" description="Helical" evidence="1">
    <location>
        <begin position="80"/>
        <end position="107"/>
    </location>
</feature>
<dbReference type="OrthoDB" id="6316266at2"/>
<sequence>MWFYVILAVVLIKTSLLGLGGVSMAIALCAWLLLRLGVVAIHPSMKQGFRRLFKVAFLLHLSVYVALILKLLLIDSFDDIPAFIVGHLLLHHLMSAVIGATVIFMLIRRYFYYKGLHKSTS</sequence>
<dbReference type="Proteomes" id="UP000033664">
    <property type="component" value="Unassembled WGS sequence"/>
</dbReference>
<evidence type="ECO:0000313" key="3">
    <source>
        <dbReference type="Proteomes" id="UP000033664"/>
    </source>
</evidence>
<dbReference type="GeneID" id="58227569"/>
<dbReference type="EMBL" id="JXXZ01000003">
    <property type="protein sequence ID" value="KJZ01375.1"/>
    <property type="molecule type" value="Genomic_DNA"/>
</dbReference>
<accession>A0A0F4PU84</accession>
<keyword evidence="1" id="KW-1133">Transmembrane helix</keyword>
<comment type="caution">
    <text evidence="2">The sequence shown here is derived from an EMBL/GenBank/DDBJ whole genome shotgun (WGS) entry which is preliminary data.</text>
</comment>
<keyword evidence="1" id="KW-0472">Membrane</keyword>
<evidence type="ECO:0000256" key="1">
    <source>
        <dbReference type="SAM" id="Phobius"/>
    </source>
</evidence>